<dbReference type="EMBL" id="CM004478">
    <property type="protein sequence ID" value="OCT71318.1"/>
    <property type="molecule type" value="Genomic_DNA"/>
</dbReference>
<organism evidence="1 2">
    <name type="scientific">Xenopus laevis</name>
    <name type="common">African clawed frog</name>
    <dbReference type="NCBI Taxonomy" id="8355"/>
    <lineage>
        <taxon>Eukaryota</taxon>
        <taxon>Metazoa</taxon>
        <taxon>Chordata</taxon>
        <taxon>Craniata</taxon>
        <taxon>Vertebrata</taxon>
        <taxon>Euteleostomi</taxon>
        <taxon>Amphibia</taxon>
        <taxon>Batrachia</taxon>
        <taxon>Anura</taxon>
        <taxon>Pipoidea</taxon>
        <taxon>Pipidae</taxon>
        <taxon>Xenopodinae</taxon>
        <taxon>Xenopus</taxon>
        <taxon>Xenopus</taxon>
    </lineage>
</organism>
<evidence type="ECO:0000313" key="2">
    <source>
        <dbReference type="Proteomes" id="UP000694892"/>
    </source>
</evidence>
<feature type="non-terminal residue" evidence="1">
    <location>
        <position position="1"/>
    </location>
</feature>
<proteinExistence type="predicted"/>
<reference evidence="2" key="1">
    <citation type="journal article" date="2016" name="Nature">
        <title>Genome evolution in the allotetraploid frog Xenopus laevis.</title>
        <authorList>
            <person name="Session A.M."/>
            <person name="Uno Y."/>
            <person name="Kwon T."/>
            <person name="Chapman J.A."/>
            <person name="Toyoda A."/>
            <person name="Takahashi S."/>
            <person name="Fukui A."/>
            <person name="Hikosaka A."/>
            <person name="Suzuki A."/>
            <person name="Kondo M."/>
            <person name="van Heeringen S.J."/>
            <person name="Quigley I."/>
            <person name="Heinz S."/>
            <person name="Ogino H."/>
            <person name="Ochi H."/>
            <person name="Hellsten U."/>
            <person name="Lyons J.B."/>
            <person name="Simakov O."/>
            <person name="Putnam N."/>
            <person name="Stites J."/>
            <person name="Kuroki Y."/>
            <person name="Tanaka T."/>
            <person name="Michiue T."/>
            <person name="Watanabe M."/>
            <person name="Bogdanovic O."/>
            <person name="Lister R."/>
            <person name="Georgiou G."/>
            <person name="Paranjpe S.S."/>
            <person name="van Kruijsbergen I."/>
            <person name="Shu S."/>
            <person name="Carlson J."/>
            <person name="Kinoshita T."/>
            <person name="Ohta Y."/>
            <person name="Mawaribuchi S."/>
            <person name="Jenkins J."/>
            <person name="Grimwood J."/>
            <person name="Schmutz J."/>
            <person name="Mitros T."/>
            <person name="Mozaffari S.V."/>
            <person name="Suzuki Y."/>
            <person name="Haramoto Y."/>
            <person name="Yamamoto T.S."/>
            <person name="Takagi C."/>
            <person name="Heald R."/>
            <person name="Miller K."/>
            <person name="Haudenschild C."/>
            <person name="Kitzman J."/>
            <person name="Nakayama T."/>
            <person name="Izutsu Y."/>
            <person name="Robert J."/>
            <person name="Fortriede J."/>
            <person name="Burns K."/>
            <person name="Lotay V."/>
            <person name="Karimi K."/>
            <person name="Yasuoka Y."/>
            <person name="Dichmann D.S."/>
            <person name="Flajnik M.F."/>
            <person name="Houston D.W."/>
            <person name="Shendure J."/>
            <person name="DuPasquier L."/>
            <person name="Vize P.D."/>
            <person name="Zorn A.M."/>
            <person name="Ito M."/>
            <person name="Marcotte E.M."/>
            <person name="Wallingford J.B."/>
            <person name="Ito Y."/>
            <person name="Asashima M."/>
            <person name="Ueno N."/>
            <person name="Matsuda Y."/>
            <person name="Veenstra G.J."/>
            <person name="Fujiyama A."/>
            <person name="Harland R.M."/>
            <person name="Taira M."/>
            <person name="Rokhsar D.S."/>
        </authorList>
    </citation>
    <scope>NUCLEOTIDE SEQUENCE [LARGE SCALE GENOMIC DNA]</scope>
    <source>
        <strain evidence="2">J</strain>
    </source>
</reference>
<accession>A0A974CDP0</accession>
<sequence>RHKESAGSRTQAWIRGIPTKNRSQWCRKGPETEGTVVNKVLYVALIMLKLRNVSVSSGLYTSVQRRDNKSLIYMDSTLLQHRLQTGPRFSSVTHIHNYPAHYNHTTHDWPYITENSNAKAVPPQLNYYNSQQPTPAPREMCFSATVQGTRLPSVEDSIQQKPLSSTEPL</sequence>
<name>A0A974CDP0_XENLA</name>
<dbReference type="AlphaFoldDB" id="A0A974CDP0"/>
<dbReference type="Proteomes" id="UP000694892">
    <property type="component" value="Chromosome 7L"/>
</dbReference>
<protein>
    <submittedName>
        <fullName evidence="1">Uncharacterized protein</fullName>
    </submittedName>
</protein>
<evidence type="ECO:0000313" key="1">
    <source>
        <dbReference type="EMBL" id="OCT71318.1"/>
    </source>
</evidence>
<gene>
    <name evidence="1" type="ORF">XELAEV_18034297mg</name>
</gene>